<keyword evidence="2" id="KW-0813">Transport</keyword>
<dbReference type="EMBL" id="AOKG01000093">
    <property type="protein sequence ID" value="EPN63960.1"/>
    <property type="molecule type" value="Genomic_DNA"/>
</dbReference>
<dbReference type="SUPFAM" id="SSF52540">
    <property type="entry name" value="P-loop containing nucleoside triphosphate hydrolases"/>
    <property type="match status" value="1"/>
</dbReference>
<sequence>MSGPSLLNVNDLVVRFPAPGSGFMGLNKRWVHAVNGVSLSISAGETLGLVGESGSGKSTLGRAILRLNDITSGQIVFDDVDVAQGSGINLQRLRSETAMVFQDPSSSLNPRMTVGATLAEVLKVQRKV</sequence>
<feature type="domain" description="ABC transporter" evidence="5">
    <location>
        <begin position="34"/>
        <end position="117"/>
    </location>
</feature>
<gene>
    <name evidence="6" type="ORF">A244_01310</name>
</gene>
<dbReference type="InterPro" id="IPR003439">
    <property type="entry name" value="ABC_transporter-like_ATP-bd"/>
</dbReference>
<keyword evidence="3" id="KW-0547">Nucleotide-binding</keyword>
<comment type="similarity">
    <text evidence="1">Belongs to the ABC transporter superfamily.</text>
</comment>
<proteinExistence type="inferred from homology"/>
<dbReference type="InterPro" id="IPR027417">
    <property type="entry name" value="P-loop_NTPase"/>
</dbReference>
<dbReference type="PATRIC" id="fig|1194404.4.peg.275"/>
<name>S6V6K9_PSESF</name>
<evidence type="ECO:0000313" key="7">
    <source>
        <dbReference type="Proteomes" id="UP000015729"/>
    </source>
</evidence>
<evidence type="ECO:0000256" key="1">
    <source>
        <dbReference type="ARBA" id="ARBA00005417"/>
    </source>
</evidence>
<feature type="non-terminal residue" evidence="6">
    <location>
        <position position="128"/>
    </location>
</feature>
<evidence type="ECO:0000259" key="5">
    <source>
        <dbReference type="Pfam" id="PF00005"/>
    </source>
</evidence>
<evidence type="ECO:0000256" key="4">
    <source>
        <dbReference type="ARBA" id="ARBA00022840"/>
    </source>
</evidence>
<evidence type="ECO:0000256" key="2">
    <source>
        <dbReference type="ARBA" id="ARBA00022448"/>
    </source>
</evidence>
<dbReference type="GO" id="GO:0016887">
    <property type="term" value="F:ATP hydrolysis activity"/>
    <property type="evidence" value="ECO:0007669"/>
    <property type="project" value="InterPro"/>
</dbReference>
<reference evidence="6 7" key="1">
    <citation type="journal article" date="2013" name="PLoS Pathog.">
        <title>Genomic analysis of the Kiwifruit pathogen Pseudomonas syringae pv. actinidiae provides insight into the origins of an emergent plant disease.</title>
        <authorList>
            <person name="McCann H.C."/>
            <person name="Rikkerink E.H."/>
            <person name="Bertels F."/>
            <person name="Fiers M."/>
            <person name="Lu A."/>
            <person name="Rees-George J."/>
            <person name="Andersen M.T."/>
            <person name="Gleave A.P."/>
            <person name="Haubold B."/>
            <person name="Wohlers M.W."/>
            <person name="Guttman D.S."/>
            <person name="Wang P.W."/>
            <person name="Straub C."/>
            <person name="Vanneste J.L."/>
            <person name="Rainey P.B."/>
            <person name="Templeton M.D."/>
        </authorList>
    </citation>
    <scope>NUCLEOTIDE SEQUENCE [LARGE SCALE GENOMIC DNA]</scope>
    <source>
        <strain evidence="6 7">ICMP 18807</strain>
    </source>
</reference>
<dbReference type="PANTHER" id="PTHR43776:SF7">
    <property type="entry name" value="D,D-DIPEPTIDE TRANSPORT ATP-BINDING PROTEIN DDPF-RELATED"/>
    <property type="match status" value="1"/>
</dbReference>
<dbReference type="Gene3D" id="3.40.50.300">
    <property type="entry name" value="P-loop containing nucleotide triphosphate hydrolases"/>
    <property type="match status" value="1"/>
</dbReference>
<dbReference type="GO" id="GO:0005524">
    <property type="term" value="F:ATP binding"/>
    <property type="evidence" value="ECO:0007669"/>
    <property type="project" value="UniProtKB-KW"/>
</dbReference>
<keyword evidence="4 6" id="KW-0067">ATP-binding</keyword>
<comment type="caution">
    <text evidence="6">The sequence shown here is derived from an EMBL/GenBank/DDBJ whole genome shotgun (WGS) entry which is preliminary data.</text>
</comment>
<evidence type="ECO:0000256" key="3">
    <source>
        <dbReference type="ARBA" id="ARBA00022741"/>
    </source>
</evidence>
<dbReference type="Proteomes" id="UP000015729">
    <property type="component" value="Unassembled WGS sequence"/>
</dbReference>
<protein>
    <submittedName>
        <fullName evidence="6">Peptide ABC transporter ATP-binding protein</fullName>
    </submittedName>
</protein>
<dbReference type="PANTHER" id="PTHR43776">
    <property type="entry name" value="TRANSPORT ATP-BINDING PROTEIN"/>
    <property type="match status" value="1"/>
</dbReference>
<dbReference type="InterPro" id="IPR050319">
    <property type="entry name" value="ABC_transp_ATP-bind"/>
</dbReference>
<dbReference type="AlphaFoldDB" id="S6V6K9"/>
<evidence type="ECO:0000313" key="6">
    <source>
        <dbReference type="EMBL" id="EPN63960.1"/>
    </source>
</evidence>
<dbReference type="Pfam" id="PF00005">
    <property type="entry name" value="ABC_tran"/>
    <property type="match status" value="1"/>
</dbReference>
<organism evidence="6 7">
    <name type="scientific">Pseudomonas syringae pv. actinidiae ICMP 18807</name>
    <dbReference type="NCBI Taxonomy" id="1194404"/>
    <lineage>
        <taxon>Bacteria</taxon>
        <taxon>Pseudomonadati</taxon>
        <taxon>Pseudomonadota</taxon>
        <taxon>Gammaproteobacteria</taxon>
        <taxon>Pseudomonadales</taxon>
        <taxon>Pseudomonadaceae</taxon>
        <taxon>Pseudomonas</taxon>
        <taxon>Pseudomonas syringae</taxon>
    </lineage>
</organism>
<accession>S6V6K9</accession>